<keyword evidence="2" id="KW-1185">Reference proteome</keyword>
<dbReference type="InterPro" id="IPR029286">
    <property type="entry name" value="AUNIP"/>
</dbReference>
<dbReference type="AlphaFoldDB" id="A0A401RRZ4"/>
<evidence type="ECO:0008006" key="3">
    <source>
        <dbReference type="Google" id="ProtNLM"/>
    </source>
</evidence>
<gene>
    <name evidence="1" type="ORF">chiPu_0019481</name>
</gene>
<proteinExistence type="predicted"/>
<sequence>MKRKKMSGNPKVEECDIWLDTRELKRKKVESHSISKLLNPLSRRNHTAEVALNFTQTRAPQQCIKQTTVSSFFFPKAKGKLANPTRTSILSAVGTASPNSVTEKETYTDQPELITDNDFCRDNFGCSTPVGHEERLPSILRAVHCSSEERVPLCGTTHGNTTHILNKQAHQMFKEREHSYLKGGANINIVEYELPSAHGAAGVTCASVATPSEPPDDFTQDSQGNRVISHRKVTRSPAMNYTSYKGMHVPDGKSTDLPAAASEILSMQSFETGLLGKLTSTQQNVNRQKKLSKRQEVAHLPKKLNSDCFRDVFPENKENVFGPMLNFNLASLERPSLSPGANSFLHHWNVPQGTEAFQQPKTACSDQSVLSLLFSQDSQGNRVISHRRRDSRHGAVISNNRNLPLGINGGICCNVPPKEKLHHSGLWCESSNIAQLKYDDTVCPQADLLFTQDSEGYAVIKHC</sequence>
<accession>A0A401RRZ4</accession>
<dbReference type="PANTHER" id="PTHR14526:SF2">
    <property type="entry name" value="AURORA KINASE A AND NINEIN-INTERACTING PROTEIN"/>
    <property type="match status" value="1"/>
</dbReference>
<name>A0A401RRZ4_CHIPU</name>
<dbReference type="GO" id="GO:0000922">
    <property type="term" value="C:spindle pole"/>
    <property type="evidence" value="ECO:0007669"/>
    <property type="project" value="TreeGrafter"/>
</dbReference>
<organism evidence="1 2">
    <name type="scientific">Chiloscyllium punctatum</name>
    <name type="common">Brownbanded bambooshark</name>
    <name type="synonym">Hemiscyllium punctatum</name>
    <dbReference type="NCBI Taxonomy" id="137246"/>
    <lineage>
        <taxon>Eukaryota</taxon>
        <taxon>Metazoa</taxon>
        <taxon>Chordata</taxon>
        <taxon>Craniata</taxon>
        <taxon>Vertebrata</taxon>
        <taxon>Chondrichthyes</taxon>
        <taxon>Elasmobranchii</taxon>
        <taxon>Galeomorphii</taxon>
        <taxon>Galeoidea</taxon>
        <taxon>Orectolobiformes</taxon>
        <taxon>Hemiscylliidae</taxon>
        <taxon>Chiloscyllium</taxon>
    </lineage>
</organism>
<dbReference type="PANTHER" id="PTHR14526">
    <property type="entry name" value="AURORA KINASE A AND NINEIN-INTERACTING PROTEIN"/>
    <property type="match status" value="1"/>
</dbReference>
<dbReference type="GO" id="GO:0007051">
    <property type="term" value="P:spindle organization"/>
    <property type="evidence" value="ECO:0007669"/>
    <property type="project" value="TreeGrafter"/>
</dbReference>
<dbReference type="OMA" id="INGGICC"/>
<dbReference type="OrthoDB" id="9946974at2759"/>
<dbReference type="Proteomes" id="UP000287033">
    <property type="component" value="Unassembled WGS sequence"/>
</dbReference>
<dbReference type="EMBL" id="BEZZ01002011">
    <property type="protein sequence ID" value="GCC20911.1"/>
    <property type="molecule type" value="Genomic_DNA"/>
</dbReference>
<comment type="caution">
    <text evidence="1">The sequence shown here is derived from an EMBL/GenBank/DDBJ whole genome shotgun (WGS) entry which is preliminary data.</text>
</comment>
<dbReference type="STRING" id="137246.A0A401RRZ4"/>
<protein>
    <recommendedName>
        <fullName evidence="3">Aurora kinase A and ninein-interacting protein</fullName>
    </recommendedName>
</protein>
<dbReference type="GO" id="GO:0005813">
    <property type="term" value="C:centrosome"/>
    <property type="evidence" value="ECO:0007669"/>
    <property type="project" value="TreeGrafter"/>
</dbReference>
<reference evidence="1 2" key="1">
    <citation type="journal article" date="2018" name="Nat. Ecol. Evol.">
        <title>Shark genomes provide insights into elasmobranch evolution and the origin of vertebrates.</title>
        <authorList>
            <person name="Hara Y"/>
            <person name="Yamaguchi K"/>
            <person name="Onimaru K"/>
            <person name="Kadota M"/>
            <person name="Koyanagi M"/>
            <person name="Keeley SD"/>
            <person name="Tatsumi K"/>
            <person name="Tanaka K"/>
            <person name="Motone F"/>
            <person name="Kageyama Y"/>
            <person name="Nozu R"/>
            <person name="Adachi N"/>
            <person name="Nishimura O"/>
            <person name="Nakagawa R"/>
            <person name="Tanegashima C"/>
            <person name="Kiyatake I"/>
            <person name="Matsumoto R"/>
            <person name="Murakumo K"/>
            <person name="Nishida K"/>
            <person name="Terakita A"/>
            <person name="Kuratani S"/>
            <person name="Sato K"/>
            <person name="Hyodo S Kuraku.S."/>
        </authorList>
    </citation>
    <scope>NUCLEOTIDE SEQUENCE [LARGE SCALE GENOMIC DNA]</scope>
</reference>
<evidence type="ECO:0000313" key="2">
    <source>
        <dbReference type="Proteomes" id="UP000287033"/>
    </source>
</evidence>
<evidence type="ECO:0000313" key="1">
    <source>
        <dbReference type="EMBL" id="GCC20911.1"/>
    </source>
</evidence>